<evidence type="ECO:0000313" key="3">
    <source>
        <dbReference type="Proteomes" id="UP000772434"/>
    </source>
</evidence>
<reference evidence="2" key="1">
    <citation type="submission" date="2020-11" db="EMBL/GenBank/DDBJ databases">
        <authorList>
            <consortium name="DOE Joint Genome Institute"/>
            <person name="Ahrendt S."/>
            <person name="Riley R."/>
            <person name="Andreopoulos W."/>
            <person name="Labutti K."/>
            <person name="Pangilinan J."/>
            <person name="Ruiz-Duenas F.J."/>
            <person name="Barrasa J.M."/>
            <person name="Sanchez-Garcia M."/>
            <person name="Camarero S."/>
            <person name="Miyauchi S."/>
            <person name="Serrano A."/>
            <person name="Linde D."/>
            <person name="Babiker R."/>
            <person name="Drula E."/>
            <person name="Ayuso-Fernandez I."/>
            <person name="Pacheco R."/>
            <person name="Padilla G."/>
            <person name="Ferreira P."/>
            <person name="Barriuso J."/>
            <person name="Kellner H."/>
            <person name="Castanera R."/>
            <person name="Alfaro M."/>
            <person name="Ramirez L."/>
            <person name="Pisabarro A.G."/>
            <person name="Kuo A."/>
            <person name="Tritt A."/>
            <person name="Lipzen A."/>
            <person name="He G."/>
            <person name="Yan M."/>
            <person name="Ng V."/>
            <person name="Cullen D."/>
            <person name="Martin F."/>
            <person name="Rosso M.-N."/>
            <person name="Henrissat B."/>
            <person name="Hibbett D."/>
            <person name="Martinez A.T."/>
            <person name="Grigoriev I.V."/>
        </authorList>
    </citation>
    <scope>NUCLEOTIDE SEQUENCE</scope>
    <source>
        <strain evidence="2">AH 40177</strain>
    </source>
</reference>
<accession>A0A9P5PH75</accession>
<comment type="caution">
    <text evidence="2">The sequence shown here is derived from an EMBL/GenBank/DDBJ whole genome shotgun (WGS) entry which is preliminary data.</text>
</comment>
<evidence type="ECO:0000256" key="1">
    <source>
        <dbReference type="SAM" id="Phobius"/>
    </source>
</evidence>
<sequence length="59" mass="6765">MLVRISLTKSSERRAINTLRKFKYSSCLLEPGITTTIAFFCLSFSFFLHTAFLKTSKVL</sequence>
<protein>
    <submittedName>
        <fullName evidence="2">Uncharacterized protein</fullName>
    </submittedName>
</protein>
<feature type="transmembrane region" description="Helical" evidence="1">
    <location>
        <begin position="32"/>
        <end position="53"/>
    </location>
</feature>
<keyword evidence="1" id="KW-0472">Membrane</keyword>
<evidence type="ECO:0000313" key="2">
    <source>
        <dbReference type="EMBL" id="KAF9063313.1"/>
    </source>
</evidence>
<keyword evidence="1" id="KW-0812">Transmembrane</keyword>
<dbReference type="Proteomes" id="UP000772434">
    <property type="component" value="Unassembled WGS sequence"/>
</dbReference>
<dbReference type="AlphaFoldDB" id="A0A9P5PH75"/>
<proteinExistence type="predicted"/>
<dbReference type="EMBL" id="JADNRY010000149">
    <property type="protein sequence ID" value="KAF9063313.1"/>
    <property type="molecule type" value="Genomic_DNA"/>
</dbReference>
<name>A0A9P5PH75_9AGAR</name>
<keyword evidence="3" id="KW-1185">Reference proteome</keyword>
<keyword evidence="1" id="KW-1133">Transmembrane helix</keyword>
<gene>
    <name evidence="2" type="ORF">BDP27DRAFT_1335311</name>
</gene>
<organism evidence="2 3">
    <name type="scientific">Rhodocollybia butyracea</name>
    <dbReference type="NCBI Taxonomy" id="206335"/>
    <lineage>
        <taxon>Eukaryota</taxon>
        <taxon>Fungi</taxon>
        <taxon>Dikarya</taxon>
        <taxon>Basidiomycota</taxon>
        <taxon>Agaricomycotina</taxon>
        <taxon>Agaricomycetes</taxon>
        <taxon>Agaricomycetidae</taxon>
        <taxon>Agaricales</taxon>
        <taxon>Marasmiineae</taxon>
        <taxon>Omphalotaceae</taxon>
        <taxon>Rhodocollybia</taxon>
    </lineage>
</organism>